<keyword evidence="3" id="KW-1185">Reference proteome</keyword>
<accession>A0A151SCJ2</accession>
<dbReference type="GO" id="GO:0004523">
    <property type="term" value="F:RNA-DNA hybrid ribonuclease activity"/>
    <property type="evidence" value="ECO:0007669"/>
    <property type="project" value="InterPro"/>
</dbReference>
<dbReference type="SUPFAM" id="SSF53098">
    <property type="entry name" value="Ribonuclease H-like"/>
    <property type="match status" value="1"/>
</dbReference>
<dbReference type="PANTHER" id="PTHR47723:SF19">
    <property type="entry name" value="POLYNUCLEOTIDYL TRANSFERASE, RIBONUCLEASE H-LIKE SUPERFAMILY PROTEIN"/>
    <property type="match status" value="1"/>
</dbReference>
<dbReference type="InterPro" id="IPR012337">
    <property type="entry name" value="RNaseH-like_sf"/>
</dbReference>
<dbReference type="GO" id="GO:0003676">
    <property type="term" value="F:nucleic acid binding"/>
    <property type="evidence" value="ECO:0007669"/>
    <property type="project" value="InterPro"/>
</dbReference>
<name>A0A151SCJ2_CAJCA</name>
<dbReference type="Proteomes" id="UP000075243">
    <property type="component" value="Unassembled WGS sequence"/>
</dbReference>
<dbReference type="AlphaFoldDB" id="A0A151SCJ2"/>
<sequence>MLWDCPAVINIWRKLSLDRRIVSWIYPPEHVFKLNVDGSSIGNPRLAGYGGLLHNSVGEWIRGFTGSCVLATSLYAELLALLKGIQLAWDMNICDFLCESDSLPALQLITQDTSFYPYATVINKI</sequence>
<dbReference type="EMBL" id="KQ483423">
    <property type="protein sequence ID" value="KYP52497.1"/>
    <property type="molecule type" value="Genomic_DNA"/>
</dbReference>
<dbReference type="Gramene" id="C.cajan_24945.t">
    <property type="protein sequence ID" value="C.cajan_24945.t"/>
    <property type="gene ID" value="C.cajan_24945"/>
</dbReference>
<dbReference type="OMA" id="CPAVINI"/>
<dbReference type="CDD" id="cd06222">
    <property type="entry name" value="RNase_H_like"/>
    <property type="match status" value="1"/>
</dbReference>
<dbReference type="PANTHER" id="PTHR47723">
    <property type="entry name" value="OS05G0353850 PROTEIN"/>
    <property type="match status" value="1"/>
</dbReference>
<organism evidence="2 3">
    <name type="scientific">Cajanus cajan</name>
    <name type="common">Pigeon pea</name>
    <name type="synonym">Cajanus indicus</name>
    <dbReference type="NCBI Taxonomy" id="3821"/>
    <lineage>
        <taxon>Eukaryota</taxon>
        <taxon>Viridiplantae</taxon>
        <taxon>Streptophyta</taxon>
        <taxon>Embryophyta</taxon>
        <taxon>Tracheophyta</taxon>
        <taxon>Spermatophyta</taxon>
        <taxon>Magnoliopsida</taxon>
        <taxon>eudicotyledons</taxon>
        <taxon>Gunneridae</taxon>
        <taxon>Pentapetalae</taxon>
        <taxon>rosids</taxon>
        <taxon>fabids</taxon>
        <taxon>Fabales</taxon>
        <taxon>Fabaceae</taxon>
        <taxon>Papilionoideae</taxon>
        <taxon>50 kb inversion clade</taxon>
        <taxon>NPAAA clade</taxon>
        <taxon>indigoferoid/millettioid clade</taxon>
        <taxon>Phaseoleae</taxon>
        <taxon>Cajanus</taxon>
    </lineage>
</organism>
<evidence type="ECO:0000313" key="2">
    <source>
        <dbReference type="EMBL" id="KYP52497.1"/>
    </source>
</evidence>
<dbReference type="InterPro" id="IPR044730">
    <property type="entry name" value="RNase_H-like_dom_plant"/>
</dbReference>
<feature type="domain" description="RNase H type-1" evidence="1">
    <location>
        <begin position="35"/>
        <end position="114"/>
    </location>
</feature>
<dbReference type="InterPro" id="IPR036397">
    <property type="entry name" value="RNaseH_sf"/>
</dbReference>
<gene>
    <name evidence="2" type="ORF">KK1_025617</name>
</gene>
<proteinExistence type="predicted"/>
<dbReference type="Pfam" id="PF13456">
    <property type="entry name" value="RVT_3"/>
    <property type="match status" value="1"/>
</dbReference>
<evidence type="ECO:0000313" key="3">
    <source>
        <dbReference type="Proteomes" id="UP000075243"/>
    </source>
</evidence>
<dbReference type="InterPro" id="IPR002156">
    <property type="entry name" value="RNaseH_domain"/>
</dbReference>
<protein>
    <submittedName>
        <fullName evidence="2">Ribonuclease H protein At1g65750 family</fullName>
    </submittedName>
</protein>
<dbReference type="Gene3D" id="3.30.420.10">
    <property type="entry name" value="Ribonuclease H-like superfamily/Ribonuclease H"/>
    <property type="match status" value="1"/>
</dbReference>
<reference evidence="2" key="1">
    <citation type="journal article" date="2012" name="Nat. Biotechnol.">
        <title>Draft genome sequence of pigeonpea (Cajanus cajan), an orphan legume crop of resource-poor farmers.</title>
        <authorList>
            <person name="Varshney R.K."/>
            <person name="Chen W."/>
            <person name="Li Y."/>
            <person name="Bharti A.K."/>
            <person name="Saxena R.K."/>
            <person name="Schlueter J.A."/>
            <person name="Donoghue M.T."/>
            <person name="Azam S."/>
            <person name="Fan G."/>
            <person name="Whaley A.M."/>
            <person name="Farmer A.D."/>
            <person name="Sheridan J."/>
            <person name="Iwata A."/>
            <person name="Tuteja R."/>
            <person name="Penmetsa R.V."/>
            <person name="Wu W."/>
            <person name="Upadhyaya H.D."/>
            <person name="Yang S.P."/>
            <person name="Shah T."/>
            <person name="Saxena K.B."/>
            <person name="Michael T."/>
            <person name="McCombie W.R."/>
            <person name="Yang B."/>
            <person name="Zhang G."/>
            <person name="Yang H."/>
            <person name="Wang J."/>
            <person name="Spillane C."/>
            <person name="Cook D.R."/>
            <person name="May G.D."/>
            <person name="Xu X."/>
            <person name="Jackson S.A."/>
        </authorList>
    </citation>
    <scope>NUCLEOTIDE SEQUENCE [LARGE SCALE GENOMIC DNA]</scope>
</reference>
<evidence type="ECO:0000259" key="1">
    <source>
        <dbReference type="Pfam" id="PF13456"/>
    </source>
</evidence>
<dbReference type="InterPro" id="IPR053151">
    <property type="entry name" value="RNase_H-like"/>
</dbReference>